<keyword evidence="3" id="KW-1185">Reference proteome</keyword>
<keyword evidence="1" id="KW-1133">Transmembrane helix</keyword>
<dbReference type="AlphaFoldDB" id="A0A816ASX9"/>
<reference evidence="2" key="1">
    <citation type="submission" date="2021-02" db="EMBL/GenBank/DDBJ databases">
        <authorList>
            <person name="Nowell W R."/>
        </authorList>
    </citation>
    <scope>NUCLEOTIDE SEQUENCE</scope>
</reference>
<organism evidence="2 3">
    <name type="scientific">Adineta ricciae</name>
    <name type="common">Rotifer</name>
    <dbReference type="NCBI Taxonomy" id="249248"/>
    <lineage>
        <taxon>Eukaryota</taxon>
        <taxon>Metazoa</taxon>
        <taxon>Spiralia</taxon>
        <taxon>Gnathifera</taxon>
        <taxon>Rotifera</taxon>
        <taxon>Eurotatoria</taxon>
        <taxon>Bdelloidea</taxon>
        <taxon>Adinetida</taxon>
        <taxon>Adinetidae</taxon>
        <taxon>Adineta</taxon>
    </lineage>
</organism>
<sequence>MPKLSSLTSEGEQSSQKFIKILVKANKTSVVNPKEMFISFRQQSLTAIMFQACISQRDIQIFVYCLTKQFIDMVESIEKATEDEYQLELECMADSTPPQTMKHGRTWMNVSFLFQKKILWISFLLLAIVGVSTVVWISNHSTRKKDMENDEKLPQLRSYTSGDRFRERDDIGYMNVFLRKDADDRRRQPERFR</sequence>
<gene>
    <name evidence="2" type="ORF">XAT740_LOCUS47513</name>
</gene>
<name>A0A816ASX9_ADIRI</name>
<dbReference type="EMBL" id="CAJNOR010006602">
    <property type="protein sequence ID" value="CAF1599446.1"/>
    <property type="molecule type" value="Genomic_DNA"/>
</dbReference>
<keyword evidence="1" id="KW-0812">Transmembrane</keyword>
<evidence type="ECO:0000256" key="1">
    <source>
        <dbReference type="SAM" id="Phobius"/>
    </source>
</evidence>
<feature type="non-terminal residue" evidence="2">
    <location>
        <position position="1"/>
    </location>
</feature>
<evidence type="ECO:0000313" key="3">
    <source>
        <dbReference type="Proteomes" id="UP000663828"/>
    </source>
</evidence>
<dbReference type="Proteomes" id="UP000663828">
    <property type="component" value="Unassembled WGS sequence"/>
</dbReference>
<protein>
    <submittedName>
        <fullName evidence="2">Uncharacterized protein</fullName>
    </submittedName>
</protein>
<evidence type="ECO:0000313" key="2">
    <source>
        <dbReference type="EMBL" id="CAF1599446.1"/>
    </source>
</evidence>
<accession>A0A816ASX9</accession>
<comment type="caution">
    <text evidence="2">The sequence shown here is derived from an EMBL/GenBank/DDBJ whole genome shotgun (WGS) entry which is preliminary data.</text>
</comment>
<keyword evidence="1" id="KW-0472">Membrane</keyword>
<proteinExistence type="predicted"/>
<feature type="transmembrane region" description="Helical" evidence="1">
    <location>
        <begin position="118"/>
        <end position="137"/>
    </location>
</feature>